<proteinExistence type="predicted"/>
<sequence length="29" mass="3463">MDYLGICFKKKFFRKKTNSHVLPGQIYLS</sequence>
<dbReference type="AlphaFoldDB" id="A0A2P2NEP4"/>
<protein>
    <submittedName>
        <fullName evidence="1">Uncharacterized protein</fullName>
    </submittedName>
</protein>
<name>A0A2P2NEP4_RHIMU</name>
<evidence type="ECO:0000313" key="1">
    <source>
        <dbReference type="EMBL" id="MBX40923.1"/>
    </source>
</evidence>
<reference evidence="1" key="1">
    <citation type="submission" date="2018-02" db="EMBL/GenBank/DDBJ databases">
        <title>Rhizophora mucronata_Transcriptome.</title>
        <authorList>
            <person name="Meera S.P."/>
            <person name="Sreeshan A."/>
            <person name="Augustine A."/>
        </authorList>
    </citation>
    <scope>NUCLEOTIDE SEQUENCE</scope>
    <source>
        <tissue evidence="1">Leaf</tissue>
    </source>
</reference>
<accession>A0A2P2NEP4</accession>
<dbReference type="EMBL" id="GGEC01060439">
    <property type="protein sequence ID" value="MBX40923.1"/>
    <property type="molecule type" value="Transcribed_RNA"/>
</dbReference>
<organism evidence="1">
    <name type="scientific">Rhizophora mucronata</name>
    <name type="common">Asiatic mangrove</name>
    <dbReference type="NCBI Taxonomy" id="61149"/>
    <lineage>
        <taxon>Eukaryota</taxon>
        <taxon>Viridiplantae</taxon>
        <taxon>Streptophyta</taxon>
        <taxon>Embryophyta</taxon>
        <taxon>Tracheophyta</taxon>
        <taxon>Spermatophyta</taxon>
        <taxon>Magnoliopsida</taxon>
        <taxon>eudicotyledons</taxon>
        <taxon>Gunneridae</taxon>
        <taxon>Pentapetalae</taxon>
        <taxon>rosids</taxon>
        <taxon>fabids</taxon>
        <taxon>Malpighiales</taxon>
        <taxon>Rhizophoraceae</taxon>
        <taxon>Rhizophora</taxon>
    </lineage>
</organism>